<dbReference type="InterPro" id="IPR008930">
    <property type="entry name" value="Terpenoid_cyclase/PrenylTrfase"/>
</dbReference>
<dbReference type="EMBL" id="SNZG01000007">
    <property type="protein sequence ID" value="TDR40943.1"/>
    <property type="molecule type" value="Genomic_DNA"/>
</dbReference>
<dbReference type="Gene3D" id="1.50.10.20">
    <property type="match status" value="1"/>
</dbReference>
<reference evidence="4 6" key="2">
    <citation type="submission" date="2019-03" db="EMBL/GenBank/DDBJ databases">
        <title>Genomic Encyclopedia of Type Strains, Phase IV (KMG-IV): sequencing the most valuable type-strain genomes for metagenomic binning, comparative biology and taxonomic classification.</title>
        <authorList>
            <person name="Goeker M."/>
        </authorList>
    </citation>
    <scope>NUCLEOTIDE SEQUENCE [LARGE SCALE GENOMIC DNA]</scope>
    <source>
        <strain evidence="4 6">DSM 20580</strain>
    </source>
</reference>
<dbReference type="Proteomes" id="UP000254330">
    <property type="component" value="Unassembled WGS sequence"/>
</dbReference>
<evidence type="ECO:0000313" key="3">
    <source>
        <dbReference type="EMBL" id="STX09775.1"/>
    </source>
</evidence>
<dbReference type="EMBL" id="UGNP01000001">
    <property type="protein sequence ID" value="STX09775.1"/>
    <property type="molecule type" value="Genomic_DNA"/>
</dbReference>
<dbReference type="OrthoDB" id="411361at2"/>
<feature type="signal peptide" evidence="1">
    <location>
        <begin position="1"/>
        <end position="28"/>
    </location>
</feature>
<keyword evidence="6" id="KW-1185">Reference proteome</keyword>
<dbReference type="SUPFAM" id="SSF48239">
    <property type="entry name" value="Terpenoid cyclases/Protein prenyltransferases"/>
    <property type="match status" value="1"/>
</dbReference>
<proteinExistence type="predicted"/>
<dbReference type="Gene3D" id="2.60.40.10">
    <property type="entry name" value="Immunoglobulins"/>
    <property type="match status" value="1"/>
</dbReference>
<dbReference type="AlphaFoldDB" id="A0A8B4QAQ6"/>
<evidence type="ECO:0000313" key="4">
    <source>
        <dbReference type="EMBL" id="TDR40943.1"/>
    </source>
</evidence>
<protein>
    <recommendedName>
        <fullName evidence="2">Bacterial Ig domain-containing protein</fullName>
    </recommendedName>
</protein>
<feature type="chain" id="PRO_5039543070" description="Bacterial Ig domain-containing protein" evidence="1">
    <location>
        <begin position="29"/>
        <end position="506"/>
    </location>
</feature>
<dbReference type="Pfam" id="PF17936">
    <property type="entry name" value="Big_6"/>
    <property type="match status" value="1"/>
</dbReference>
<evidence type="ECO:0000256" key="1">
    <source>
        <dbReference type="SAM" id="SignalP"/>
    </source>
</evidence>
<dbReference type="Proteomes" id="UP000294641">
    <property type="component" value="Unassembled WGS sequence"/>
</dbReference>
<dbReference type="InterPro" id="IPR013783">
    <property type="entry name" value="Ig-like_fold"/>
</dbReference>
<evidence type="ECO:0000313" key="5">
    <source>
        <dbReference type="Proteomes" id="UP000254330"/>
    </source>
</evidence>
<comment type="caution">
    <text evidence="3">The sequence shown here is derived from an EMBL/GenBank/DDBJ whole genome shotgun (WGS) entry which is preliminary data.</text>
</comment>
<dbReference type="InterPro" id="IPR041498">
    <property type="entry name" value="Big_6"/>
</dbReference>
<organism evidence="3 5">
    <name type="scientific">Kurthia zopfii</name>
    <dbReference type="NCBI Taxonomy" id="1650"/>
    <lineage>
        <taxon>Bacteria</taxon>
        <taxon>Bacillati</taxon>
        <taxon>Bacillota</taxon>
        <taxon>Bacilli</taxon>
        <taxon>Bacillales</taxon>
        <taxon>Caryophanaceae</taxon>
        <taxon>Kurthia</taxon>
    </lineage>
</organism>
<accession>A0A8B4QAQ6</accession>
<evidence type="ECO:0000259" key="2">
    <source>
        <dbReference type="Pfam" id="PF17936"/>
    </source>
</evidence>
<dbReference type="RefSeq" id="WP_109349098.1">
    <property type="nucleotide sequence ID" value="NZ_BJUE01000008.1"/>
</dbReference>
<gene>
    <name evidence="4" type="ORF">DFR61_10758</name>
    <name evidence="3" type="ORF">NCTC10597_01472</name>
</gene>
<name>A0A8B4QAQ6_9BACL</name>
<reference evidence="3 5" key="1">
    <citation type="submission" date="2018-06" db="EMBL/GenBank/DDBJ databases">
        <authorList>
            <consortium name="Pathogen Informatics"/>
            <person name="Doyle S."/>
        </authorList>
    </citation>
    <scope>NUCLEOTIDE SEQUENCE [LARGE SCALE GENOMIC DNA]</scope>
    <source>
        <strain evidence="3 5">NCTC10597</strain>
    </source>
</reference>
<keyword evidence="1" id="KW-0732">Signal</keyword>
<evidence type="ECO:0000313" key="6">
    <source>
        <dbReference type="Proteomes" id="UP000294641"/>
    </source>
</evidence>
<sequence length="506" mass="54074">MFKTKWVLPATLSSALVLSILPTTGIHAEAKTSVKEVAYEKDLATSSAYLYKQALVPTAFSNDTVMAFARSNYGVNKNYYTTYYNEVVKSLKADGVEKIAAGSLSKTILTLNAIGKNPAKIAGFNLYDEVAKKLTDAKSSPLVSDYIYAIIALDSNTQSFSDETKYADANVKSLVKKLIATQFANGGYSWAQGSEQGISADMTAMALIALSNHSKDASVKKSIDRGLKYMSGQLTPEAGYAPWGGNSADSQAQVILALLANNINPKTKTAFIKKENWAISNILLNYNKKLGAFTMKPGDADANLFTTNSGVTGLVAYDRYVKKEDSFYDLHNASSKKLKIDATAPKSVKQTKLTNTSKAISGTTEPFATVKLYVSNKAVATIETSADGKFTHALKKSLKANTSVKVYVTDLAGNKSKAISYKVVDVLTPATPKVTKVVTGAKKVTGTTTKGATVYAKIGSKTYKTVASAKTGKFSITVPALKAKTSVKVSAKKGKYTSKSVTVKTK</sequence>
<feature type="domain" description="Bacterial Ig" evidence="2">
    <location>
        <begin position="344"/>
        <end position="425"/>
    </location>
</feature>